<proteinExistence type="predicted"/>
<keyword evidence="2" id="KW-1185">Reference proteome</keyword>
<gene>
    <name evidence="1" type="ORF">OsI_15557</name>
</gene>
<protein>
    <submittedName>
        <fullName evidence="1">Uncharacterized protein</fullName>
    </submittedName>
</protein>
<evidence type="ECO:0000313" key="2">
    <source>
        <dbReference type="Proteomes" id="UP000007015"/>
    </source>
</evidence>
<sequence>MAPSISSTAPSLSSWIPSSPTPLSTLVPLLPDAPPSSAGTISSQAPLTTPVPLLRCALSGDVPHFPNQMFRAATWLDPRWARQAPPIQPQRPGKILVYERPVEPSYEAVVQEGLVHQRFKNFMSRTMDMSILTFGMLRAPDIRVGSAGVTQTSVLGVGGGSTDSCAGSGIVRAKEMPSACVDDAMMASWATYICPGEGGEEVVVLASGMGSCEHRDEVGHCVLGKEIWATDETESSSAHAQLMRANFS</sequence>
<dbReference type="HOGENOM" id="CLU_1121623_0_0_1"/>
<organism evidence="1 2">
    <name type="scientific">Oryza sativa subsp. indica</name>
    <name type="common">Rice</name>
    <dbReference type="NCBI Taxonomy" id="39946"/>
    <lineage>
        <taxon>Eukaryota</taxon>
        <taxon>Viridiplantae</taxon>
        <taxon>Streptophyta</taxon>
        <taxon>Embryophyta</taxon>
        <taxon>Tracheophyta</taxon>
        <taxon>Spermatophyta</taxon>
        <taxon>Magnoliopsida</taxon>
        <taxon>Liliopsida</taxon>
        <taxon>Poales</taxon>
        <taxon>Poaceae</taxon>
        <taxon>BOP clade</taxon>
        <taxon>Oryzoideae</taxon>
        <taxon>Oryzeae</taxon>
        <taxon>Oryzinae</taxon>
        <taxon>Oryza</taxon>
        <taxon>Oryza sativa</taxon>
    </lineage>
</organism>
<accession>B8ASZ1</accession>
<dbReference type="Gramene" id="BGIOSGA015241-TA">
    <property type="protein sequence ID" value="BGIOSGA015241-PA"/>
    <property type="gene ID" value="BGIOSGA015241"/>
</dbReference>
<dbReference type="Proteomes" id="UP000007015">
    <property type="component" value="Chromosome 4"/>
</dbReference>
<evidence type="ECO:0000313" key="1">
    <source>
        <dbReference type="EMBL" id="EEC77124.1"/>
    </source>
</evidence>
<dbReference type="AlphaFoldDB" id="B8ASZ1"/>
<reference evidence="1 2" key="1">
    <citation type="journal article" date="2005" name="PLoS Biol.">
        <title>The genomes of Oryza sativa: a history of duplications.</title>
        <authorList>
            <person name="Yu J."/>
            <person name="Wang J."/>
            <person name="Lin W."/>
            <person name="Li S."/>
            <person name="Li H."/>
            <person name="Zhou J."/>
            <person name="Ni P."/>
            <person name="Dong W."/>
            <person name="Hu S."/>
            <person name="Zeng C."/>
            <person name="Zhang J."/>
            <person name="Zhang Y."/>
            <person name="Li R."/>
            <person name="Xu Z."/>
            <person name="Li S."/>
            <person name="Li X."/>
            <person name="Zheng H."/>
            <person name="Cong L."/>
            <person name="Lin L."/>
            <person name="Yin J."/>
            <person name="Geng J."/>
            <person name="Li G."/>
            <person name="Shi J."/>
            <person name="Liu J."/>
            <person name="Lv H."/>
            <person name="Li J."/>
            <person name="Wang J."/>
            <person name="Deng Y."/>
            <person name="Ran L."/>
            <person name="Shi X."/>
            <person name="Wang X."/>
            <person name="Wu Q."/>
            <person name="Li C."/>
            <person name="Ren X."/>
            <person name="Wang J."/>
            <person name="Wang X."/>
            <person name="Li D."/>
            <person name="Liu D."/>
            <person name="Zhang X."/>
            <person name="Ji Z."/>
            <person name="Zhao W."/>
            <person name="Sun Y."/>
            <person name="Zhang Z."/>
            <person name="Bao J."/>
            <person name="Han Y."/>
            <person name="Dong L."/>
            <person name="Ji J."/>
            <person name="Chen P."/>
            <person name="Wu S."/>
            <person name="Liu J."/>
            <person name="Xiao Y."/>
            <person name="Bu D."/>
            <person name="Tan J."/>
            <person name="Yang L."/>
            <person name="Ye C."/>
            <person name="Zhang J."/>
            <person name="Xu J."/>
            <person name="Zhou Y."/>
            <person name="Yu Y."/>
            <person name="Zhang B."/>
            <person name="Zhuang S."/>
            <person name="Wei H."/>
            <person name="Liu B."/>
            <person name="Lei M."/>
            <person name="Yu H."/>
            <person name="Li Y."/>
            <person name="Xu H."/>
            <person name="Wei S."/>
            <person name="He X."/>
            <person name="Fang L."/>
            <person name="Zhang Z."/>
            <person name="Zhang Y."/>
            <person name="Huang X."/>
            <person name="Su Z."/>
            <person name="Tong W."/>
            <person name="Li J."/>
            <person name="Tong Z."/>
            <person name="Li S."/>
            <person name="Ye J."/>
            <person name="Wang L."/>
            <person name="Fang L."/>
            <person name="Lei T."/>
            <person name="Chen C."/>
            <person name="Chen H."/>
            <person name="Xu Z."/>
            <person name="Li H."/>
            <person name="Huang H."/>
            <person name="Zhang F."/>
            <person name="Xu H."/>
            <person name="Li N."/>
            <person name="Zhao C."/>
            <person name="Li S."/>
            <person name="Dong L."/>
            <person name="Huang Y."/>
            <person name="Li L."/>
            <person name="Xi Y."/>
            <person name="Qi Q."/>
            <person name="Li W."/>
            <person name="Zhang B."/>
            <person name="Hu W."/>
            <person name="Zhang Y."/>
            <person name="Tian X."/>
            <person name="Jiao Y."/>
            <person name="Liang X."/>
            <person name="Jin J."/>
            <person name="Gao L."/>
            <person name="Zheng W."/>
            <person name="Hao B."/>
            <person name="Liu S."/>
            <person name="Wang W."/>
            <person name="Yuan L."/>
            <person name="Cao M."/>
            <person name="McDermott J."/>
            <person name="Samudrala R."/>
            <person name="Wang J."/>
            <person name="Wong G.K."/>
            <person name="Yang H."/>
        </authorList>
    </citation>
    <scope>NUCLEOTIDE SEQUENCE [LARGE SCALE GENOMIC DNA]</scope>
    <source>
        <strain evidence="2">cv. 93-11</strain>
    </source>
</reference>
<dbReference type="EMBL" id="CM000129">
    <property type="protein sequence ID" value="EEC77124.1"/>
    <property type="molecule type" value="Genomic_DNA"/>
</dbReference>
<name>B8ASZ1_ORYSI</name>